<evidence type="ECO:0000313" key="2">
    <source>
        <dbReference type="EMBL" id="CAA9995521.1"/>
    </source>
</evidence>
<proteinExistence type="predicted"/>
<gene>
    <name evidence="1" type="ORF">NTEN_LOCUS2309</name>
    <name evidence="2" type="ORF">NTEN_LOCUS2312</name>
</gene>
<dbReference type="EMBL" id="CADCXU010003481">
    <property type="protein sequence ID" value="CAA9995518.1"/>
    <property type="molecule type" value="Genomic_DNA"/>
</dbReference>
<dbReference type="AlphaFoldDB" id="A0A6H5G1J2"/>
<dbReference type="Proteomes" id="UP000479000">
    <property type="component" value="Unassembled WGS sequence"/>
</dbReference>
<protein>
    <submittedName>
        <fullName evidence="1">Uncharacterized protein</fullName>
    </submittedName>
</protein>
<keyword evidence="3" id="KW-1185">Reference proteome</keyword>
<feature type="non-terminal residue" evidence="1">
    <location>
        <position position="75"/>
    </location>
</feature>
<evidence type="ECO:0000313" key="3">
    <source>
        <dbReference type="Proteomes" id="UP000479000"/>
    </source>
</evidence>
<reference evidence="1 3" key="1">
    <citation type="submission" date="2020-02" db="EMBL/GenBank/DDBJ databases">
        <authorList>
            <person name="Ferguson B K."/>
        </authorList>
    </citation>
    <scope>NUCLEOTIDE SEQUENCE [LARGE SCALE GENOMIC DNA]</scope>
</reference>
<accession>A0A6H5G1J2</accession>
<sequence length="75" mass="8296">MCHTIGSVLLTKRWVSGSDNLGLITGKKDDRRQIITYPVADRYSTTNVNTGEIPSGKLPVIEKGREKSRALCVSY</sequence>
<evidence type="ECO:0000313" key="1">
    <source>
        <dbReference type="EMBL" id="CAA9995518.1"/>
    </source>
</evidence>
<name>A0A6H5G1J2_9HEMI</name>
<dbReference type="EMBL" id="CADCXU010003492">
    <property type="protein sequence ID" value="CAA9995521.1"/>
    <property type="molecule type" value="Genomic_DNA"/>
</dbReference>
<organism evidence="1 3">
    <name type="scientific">Nesidiocoris tenuis</name>
    <dbReference type="NCBI Taxonomy" id="355587"/>
    <lineage>
        <taxon>Eukaryota</taxon>
        <taxon>Metazoa</taxon>
        <taxon>Ecdysozoa</taxon>
        <taxon>Arthropoda</taxon>
        <taxon>Hexapoda</taxon>
        <taxon>Insecta</taxon>
        <taxon>Pterygota</taxon>
        <taxon>Neoptera</taxon>
        <taxon>Paraneoptera</taxon>
        <taxon>Hemiptera</taxon>
        <taxon>Heteroptera</taxon>
        <taxon>Panheteroptera</taxon>
        <taxon>Cimicomorpha</taxon>
        <taxon>Miridae</taxon>
        <taxon>Dicyphina</taxon>
        <taxon>Nesidiocoris</taxon>
    </lineage>
</organism>